<evidence type="ECO:0000313" key="1">
    <source>
        <dbReference type="EMBL" id="KAK3721352.1"/>
    </source>
</evidence>
<accession>A0ACC3NQH2</accession>
<organism evidence="1 2">
    <name type="scientific">Vermiconidia calcicola</name>
    <dbReference type="NCBI Taxonomy" id="1690605"/>
    <lineage>
        <taxon>Eukaryota</taxon>
        <taxon>Fungi</taxon>
        <taxon>Dikarya</taxon>
        <taxon>Ascomycota</taxon>
        <taxon>Pezizomycotina</taxon>
        <taxon>Dothideomycetes</taxon>
        <taxon>Dothideomycetidae</taxon>
        <taxon>Mycosphaerellales</taxon>
        <taxon>Extremaceae</taxon>
        <taxon>Vermiconidia</taxon>
    </lineage>
</organism>
<sequence length="572" mass="64378">MVELQQLRNYMMERIPMPPASTAEVSGEQPDRYEQRRERRLQRLRALESFEPPTSPEAAPPPPQTLRDLPFPAHREDMTSINRKGAISLQPPPPTQRKAKPPNPTNEVKEIIVNFDIATDVLPEPAVNQHNRLPSGLVSCMSLFDTDARRSKSKKGPTIKLMKRNVIIEDPIRAPTRQRQEHLPGALLTVFAAALLGMWKDMTLEEWFDRAIREITRRSVSNIQQSEYVGRFPTFEHRTPAPSMQLTVAPPSPIHNTVFRTIQTLKDYHQKAMDSAPGSVVQDAYNQILRAKYYTTIGQTAWMHFPGDLRERYMTMFRRNLNLAECPQEARLPVHDHLKRLSNAPFANTQLTAGDEDIADQYESNVVQQLLNNINSALVNLLVNSVVFSGDQPESEVLKAIRKLLGAKVGFYIKIEILSTALFSFPEAAFRTESDALAHFITAQRAYLCNPDKKEGDGPGIFRSVRNADTGARIGRSRPVSYALTPQAHDDRMFEVDAEYAQSLEARTPQGYVADEFEMDVADAERLSLNGGLPSYNQIIEDWDASTPLDSFAGDAYAPVSIQALDDATQAW</sequence>
<reference evidence="1" key="1">
    <citation type="submission" date="2023-07" db="EMBL/GenBank/DDBJ databases">
        <title>Black Yeasts Isolated from many extreme environments.</title>
        <authorList>
            <person name="Coleine C."/>
            <person name="Stajich J.E."/>
            <person name="Selbmann L."/>
        </authorList>
    </citation>
    <scope>NUCLEOTIDE SEQUENCE</scope>
    <source>
        <strain evidence="1">CCFEE 5714</strain>
    </source>
</reference>
<keyword evidence="2" id="KW-1185">Reference proteome</keyword>
<evidence type="ECO:0000313" key="2">
    <source>
        <dbReference type="Proteomes" id="UP001281147"/>
    </source>
</evidence>
<name>A0ACC3NQH2_9PEZI</name>
<gene>
    <name evidence="1" type="ORF">LTR37_003228</name>
</gene>
<dbReference type="EMBL" id="JAUTXU010000018">
    <property type="protein sequence ID" value="KAK3721352.1"/>
    <property type="molecule type" value="Genomic_DNA"/>
</dbReference>
<protein>
    <submittedName>
        <fullName evidence="1">Uncharacterized protein</fullName>
    </submittedName>
</protein>
<dbReference type="Proteomes" id="UP001281147">
    <property type="component" value="Unassembled WGS sequence"/>
</dbReference>
<comment type="caution">
    <text evidence="1">The sequence shown here is derived from an EMBL/GenBank/DDBJ whole genome shotgun (WGS) entry which is preliminary data.</text>
</comment>
<proteinExistence type="predicted"/>